<dbReference type="HAMAP" id="MF_00182">
    <property type="entry name" value="Formyl_trans"/>
    <property type="match status" value="1"/>
</dbReference>
<proteinExistence type="inferred from homology"/>
<dbReference type="AlphaFoldDB" id="A0A2H0X701"/>
<evidence type="ECO:0000256" key="4">
    <source>
        <dbReference type="ARBA" id="ARBA00022917"/>
    </source>
</evidence>
<organism evidence="8 9">
    <name type="scientific">candidate division WWE3 bacterium CG08_land_8_20_14_0_20_43_13</name>
    <dbReference type="NCBI Taxonomy" id="1975087"/>
    <lineage>
        <taxon>Bacteria</taxon>
        <taxon>Katanobacteria</taxon>
    </lineage>
</organism>
<dbReference type="PANTHER" id="PTHR11138">
    <property type="entry name" value="METHIONYL-TRNA FORMYLTRANSFERASE"/>
    <property type="match status" value="1"/>
</dbReference>
<dbReference type="PROSITE" id="PS00373">
    <property type="entry name" value="GART"/>
    <property type="match status" value="1"/>
</dbReference>
<dbReference type="NCBIfam" id="TIGR00460">
    <property type="entry name" value="fmt"/>
    <property type="match status" value="1"/>
</dbReference>
<dbReference type="InterPro" id="IPR011034">
    <property type="entry name" value="Formyl_transferase-like_C_sf"/>
</dbReference>
<dbReference type="SUPFAM" id="SSF50486">
    <property type="entry name" value="FMT C-terminal domain-like"/>
    <property type="match status" value="1"/>
</dbReference>
<gene>
    <name evidence="5" type="primary">fmt</name>
    <name evidence="8" type="ORF">COT52_02470</name>
</gene>
<dbReference type="EC" id="2.1.2.9" evidence="2 5"/>
<evidence type="ECO:0000256" key="1">
    <source>
        <dbReference type="ARBA" id="ARBA00010699"/>
    </source>
</evidence>
<keyword evidence="4 5" id="KW-0648">Protein biosynthesis</keyword>
<dbReference type="InterPro" id="IPR036477">
    <property type="entry name" value="Formyl_transf_N_sf"/>
</dbReference>
<evidence type="ECO:0000259" key="7">
    <source>
        <dbReference type="Pfam" id="PF02911"/>
    </source>
</evidence>
<evidence type="ECO:0000256" key="3">
    <source>
        <dbReference type="ARBA" id="ARBA00022679"/>
    </source>
</evidence>
<feature type="domain" description="Formyl transferase N-terminal" evidence="6">
    <location>
        <begin position="3"/>
        <end position="177"/>
    </location>
</feature>
<protein>
    <recommendedName>
        <fullName evidence="2 5">Methionyl-tRNA formyltransferase</fullName>
        <ecNumber evidence="2 5">2.1.2.9</ecNumber>
    </recommendedName>
</protein>
<dbReference type="EMBL" id="PEYW01000036">
    <property type="protein sequence ID" value="PIS20682.1"/>
    <property type="molecule type" value="Genomic_DNA"/>
</dbReference>
<dbReference type="InterPro" id="IPR005793">
    <property type="entry name" value="Formyl_trans_C"/>
</dbReference>
<comment type="catalytic activity">
    <reaction evidence="5">
        <text>L-methionyl-tRNA(fMet) + (6R)-10-formyltetrahydrofolate = N-formyl-L-methionyl-tRNA(fMet) + (6S)-5,6,7,8-tetrahydrofolate + H(+)</text>
        <dbReference type="Rhea" id="RHEA:24380"/>
        <dbReference type="Rhea" id="RHEA-COMP:9952"/>
        <dbReference type="Rhea" id="RHEA-COMP:9953"/>
        <dbReference type="ChEBI" id="CHEBI:15378"/>
        <dbReference type="ChEBI" id="CHEBI:57453"/>
        <dbReference type="ChEBI" id="CHEBI:78530"/>
        <dbReference type="ChEBI" id="CHEBI:78844"/>
        <dbReference type="ChEBI" id="CHEBI:195366"/>
        <dbReference type="EC" id="2.1.2.9"/>
    </reaction>
</comment>
<evidence type="ECO:0000256" key="2">
    <source>
        <dbReference type="ARBA" id="ARBA00012261"/>
    </source>
</evidence>
<dbReference type="PANTHER" id="PTHR11138:SF5">
    <property type="entry name" value="METHIONYL-TRNA FORMYLTRANSFERASE, MITOCHONDRIAL"/>
    <property type="match status" value="1"/>
</dbReference>
<name>A0A2H0X701_UNCKA</name>
<dbReference type="Gene3D" id="3.40.50.12230">
    <property type="match status" value="1"/>
</dbReference>
<evidence type="ECO:0000313" key="9">
    <source>
        <dbReference type="Proteomes" id="UP000231414"/>
    </source>
</evidence>
<dbReference type="InterPro" id="IPR041711">
    <property type="entry name" value="Met-tRNA-FMT_N"/>
</dbReference>
<dbReference type="GO" id="GO:0004479">
    <property type="term" value="F:methionyl-tRNA formyltransferase activity"/>
    <property type="evidence" value="ECO:0007669"/>
    <property type="project" value="UniProtKB-UniRule"/>
</dbReference>
<dbReference type="Proteomes" id="UP000231414">
    <property type="component" value="Unassembled WGS sequence"/>
</dbReference>
<evidence type="ECO:0000256" key="5">
    <source>
        <dbReference type="HAMAP-Rule" id="MF_00182"/>
    </source>
</evidence>
<comment type="caution">
    <text evidence="8">The sequence shown here is derived from an EMBL/GenBank/DDBJ whole genome shotgun (WGS) entry which is preliminary data.</text>
</comment>
<dbReference type="Pfam" id="PF00551">
    <property type="entry name" value="Formyl_trans_N"/>
    <property type="match status" value="1"/>
</dbReference>
<dbReference type="SUPFAM" id="SSF53328">
    <property type="entry name" value="Formyltransferase"/>
    <property type="match status" value="1"/>
</dbReference>
<sequence length="309" mass="33995">MTFIYFGTPQFSAAILSKLVNAGFVPAAVVTQPDQPTGRKQVLTPSPVKVLAEKLGVPVLTPQKLIELKNQLPSASCQLLVIVAYGKIFRKWLLDWPSLGCLNMHASLLPKLRGASPIQEAILKGMGETGATIMLMDEGVDTGPILAQESLKIEPDETILTLSQKLADLGAQLIIKTLNSLQTITNKQQLNLLTKPQDDEQATYTKIIKKEDGLINWQTHSGQQIERMTRAYQSWPGVYTTLAELAKNFGLILKHGVNGSIKVDLIKTSLKNSQTNQPSLFVEILQLAGKNPITWQQFANGYLDKDPRV</sequence>
<dbReference type="InterPro" id="IPR001555">
    <property type="entry name" value="GART_AS"/>
</dbReference>
<dbReference type="InterPro" id="IPR002376">
    <property type="entry name" value="Formyl_transf_N"/>
</dbReference>
<comment type="function">
    <text evidence="5">Attaches a formyl group to the free amino group of methionyl-tRNA(fMet). The formyl group appears to play a dual role in the initiator identity of N-formylmethionyl-tRNA by promoting its recognition by IF2 and preventing the misappropriation of this tRNA by the elongation apparatus.</text>
</comment>
<evidence type="ECO:0000259" key="6">
    <source>
        <dbReference type="Pfam" id="PF00551"/>
    </source>
</evidence>
<keyword evidence="3 5" id="KW-0808">Transferase</keyword>
<reference evidence="9" key="1">
    <citation type="submission" date="2017-09" db="EMBL/GenBank/DDBJ databases">
        <title>Depth-based differentiation of microbial function through sediment-hosted aquifers and enrichment of novel symbionts in the deep terrestrial subsurface.</title>
        <authorList>
            <person name="Probst A.J."/>
            <person name="Ladd B."/>
            <person name="Jarett J.K."/>
            <person name="Geller-Mcgrath D.E."/>
            <person name="Sieber C.M.K."/>
            <person name="Emerson J.B."/>
            <person name="Anantharaman K."/>
            <person name="Thomas B.C."/>
            <person name="Malmstrom R."/>
            <person name="Stieglmeier M."/>
            <person name="Klingl A."/>
            <person name="Woyke T."/>
            <person name="Ryan C.M."/>
            <person name="Banfield J.F."/>
        </authorList>
    </citation>
    <scope>NUCLEOTIDE SEQUENCE [LARGE SCALE GENOMIC DNA]</scope>
</reference>
<feature type="domain" description="Formyl transferase C-terminal" evidence="7">
    <location>
        <begin position="208"/>
        <end position="302"/>
    </location>
</feature>
<dbReference type="InterPro" id="IPR005794">
    <property type="entry name" value="Fmt"/>
</dbReference>
<dbReference type="CDD" id="cd08646">
    <property type="entry name" value="FMT_core_Met-tRNA-FMT_N"/>
    <property type="match status" value="1"/>
</dbReference>
<dbReference type="Pfam" id="PF02911">
    <property type="entry name" value="Formyl_trans_C"/>
    <property type="match status" value="1"/>
</dbReference>
<accession>A0A2H0X701</accession>
<comment type="similarity">
    <text evidence="1 5">Belongs to the Fmt family.</text>
</comment>
<dbReference type="GO" id="GO:0005829">
    <property type="term" value="C:cytosol"/>
    <property type="evidence" value="ECO:0007669"/>
    <property type="project" value="TreeGrafter"/>
</dbReference>
<evidence type="ECO:0000313" key="8">
    <source>
        <dbReference type="EMBL" id="PIS20682.1"/>
    </source>
</evidence>
<feature type="binding site" evidence="5">
    <location>
        <begin position="107"/>
        <end position="110"/>
    </location>
    <ligand>
        <name>(6S)-5,6,7,8-tetrahydrofolate</name>
        <dbReference type="ChEBI" id="CHEBI:57453"/>
    </ligand>
</feature>